<reference evidence="1 2" key="1">
    <citation type="journal article" date="2022" name="bioRxiv">
        <title>Genomics of Preaxostyla Flagellates Illuminates Evolutionary Transitions and the Path Towards Mitochondrial Loss.</title>
        <authorList>
            <person name="Novak L.V.F."/>
            <person name="Treitli S.C."/>
            <person name="Pyrih J."/>
            <person name="Halakuc P."/>
            <person name="Pipaliya S.V."/>
            <person name="Vacek V."/>
            <person name="Brzon O."/>
            <person name="Soukal P."/>
            <person name="Eme L."/>
            <person name="Dacks J.B."/>
            <person name="Karnkowska A."/>
            <person name="Elias M."/>
            <person name="Hampl V."/>
        </authorList>
    </citation>
    <scope>NUCLEOTIDE SEQUENCE [LARGE SCALE GENOMIC DNA]</scope>
    <source>
        <strain evidence="1">NAU3</strain>
        <tissue evidence="1">Gut</tissue>
    </source>
</reference>
<comment type="caution">
    <text evidence="1">The sequence shown here is derived from an EMBL/GenBank/DDBJ whole genome shotgun (WGS) entry which is preliminary data.</text>
</comment>
<dbReference type="EMBL" id="JARBJD010000586">
    <property type="protein sequence ID" value="KAK2940897.1"/>
    <property type="molecule type" value="Genomic_DNA"/>
</dbReference>
<organism evidence="1 2">
    <name type="scientific">Blattamonas nauphoetae</name>
    <dbReference type="NCBI Taxonomy" id="2049346"/>
    <lineage>
        <taxon>Eukaryota</taxon>
        <taxon>Metamonada</taxon>
        <taxon>Preaxostyla</taxon>
        <taxon>Oxymonadida</taxon>
        <taxon>Blattamonas</taxon>
    </lineage>
</organism>
<gene>
    <name evidence="1" type="ORF">BLNAU_24198</name>
</gene>
<name>A0ABQ9WN48_9EUKA</name>
<accession>A0ABQ9WN48</accession>
<sequence length="152" mass="16626">MLNTLVSTQQSTHLSPAPLSLSFNTNEDNSIDTLSTLFLTLVYFLKEDNELDDASTKGACEFLNKIDSKCPLTVTPEQLLHRLVPTADGTCSKFAEHLVVILTCGNVDLADSLFVLVFGETCPNRPRITSSSIDCHPPNTTTPAFTNQQTHL</sequence>
<dbReference type="Proteomes" id="UP001281761">
    <property type="component" value="Unassembled WGS sequence"/>
</dbReference>
<evidence type="ECO:0000313" key="1">
    <source>
        <dbReference type="EMBL" id="KAK2940897.1"/>
    </source>
</evidence>
<evidence type="ECO:0000313" key="2">
    <source>
        <dbReference type="Proteomes" id="UP001281761"/>
    </source>
</evidence>
<proteinExistence type="predicted"/>
<protein>
    <submittedName>
        <fullName evidence="1">Uncharacterized protein</fullName>
    </submittedName>
</protein>
<keyword evidence="2" id="KW-1185">Reference proteome</keyword>